<proteinExistence type="predicted"/>
<dbReference type="Pfam" id="PF03078">
    <property type="entry name" value="ATHILA"/>
    <property type="match status" value="1"/>
</dbReference>
<sequence>MDSWLRSSTLISRLGYTVPLLVELHYKSEVNKVASKGLLYEMSIHELCTLFGFETRHKACSLPKFPCAYLQFYVSREAKLAMLRNLVLRVVAKYLDHLLLGKSKAGALTEDEAQLIHYRLPLALRPTYDVTDEPPAELSVNMGALFAQMLFEGKFRGLRPLDKKPLGESIGILPKHQDPPLW</sequence>
<reference evidence="2 3" key="1">
    <citation type="submission" date="2021-05" db="EMBL/GenBank/DDBJ databases">
        <title>Genome Assembly of Synthetic Allotetraploid Brassica napus Reveals Homoeologous Exchanges between Subgenomes.</title>
        <authorList>
            <person name="Davis J.T."/>
        </authorList>
    </citation>
    <scope>NUCLEOTIDE SEQUENCE [LARGE SCALE GENOMIC DNA]</scope>
    <source>
        <strain evidence="3">cv. Da-Ae</strain>
        <tissue evidence="2">Seedling</tissue>
    </source>
</reference>
<feature type="domain" description="Arabidopsis retrotransposon Orf1 C-terminal" evidence="1">
    <location>
        <begin position="38"/>
        <end position="129"/>
    </location>
</feature>
<organism evidence="2 3">
    <name type="scientific">Brassica napus</name>
    <name type="common">Rape</name>
    <dbReference type="NCBI Taxonomy" id="3708"/>
    <lineage>
        <taxon>Eukaryota</taxon>
        <taxon>Viridiplantae</taxon>
        <taxon>Streptophyta</taxon>
        <taxon>Embryophyta</taxon>
        <taxon>Tracheophyta</taxon>
        <taxon>Spermatophyta</taxon>
        <taxon>Magnoliopsida</taxon>
        <taxon>eudicotyledons</taxon>
        <taxon>Gunneridae</taxon>
        <taxon>Pentapetalae</taxon>
        <taxon>rosids</taxon>
        <taxon>malvids</taxon>
        <taxon>Brassicales</taxon>
        <taxon>Brassicaceae</taxon>
        <taxon>Brassiceae</taxon>
        <taxon>Brassica</taxon>
    </lineage>
</organism>
<dbReference type="InterPro" id="IPR004312">
    <property type="entry name" value="ATHILA_Orf1_C"/>
</dbReference>
<dbReference type="EMBL" id="JAGKQM010000019">
    <property type="protein sequence ID" value="KAH0858614.1"/>
    <property type="molecule type" value="Genomic_DNA"/>
</dbReference>
<accession>A0ABQ7XT28</accession>
<comment type="caution">
    <text evidence="2">The sequence shown here is derived from an EMBL/GenBank/DDBJ whole genome shotgun (WGS) entry which is preliminary data.</text>
</comment>
<evidence type="ECO:0000259" key="1">
    <source>
        <dbReference type="Pfam" id="PF03078"/>
    </source>
</evidence>
<keyword evidence="3" id="KW-1185">Reference proteome</keyword>
<gene>
    <name evidence="2" type="ORF">HID58_086875</name>
</gene>
<dbReference type="Proteomes" id="UP000824890">
    <property type="component" value="Unassembled WGS sequence"/>
</dbReference>
<evidence type="ECO:0000313" key="3">
    <source>
        <dbReference type="Proteomes" id="UP000824890"/>
    </source>
</evidence>
<name>A0ABQ7XT28_BRANA</name>
<evidence type="ECO:0000313" key="2">
    <source>
        <dbReference type="EMBL" id="KAH0858614.1"/>
    </source>
</evidence>
<protein>
    <recommendedName>
        <fullName evidence="1">Arabidopsis retrotransposon Orf1 C-terminal domain-containing protein</fullName>
    </recommendedName>
</protein>